<dbReference type="AlphaFoldDB" id="A0A7C8IES2"/>
<dbReference type="FunFam" id="2.60.40.420:FF:000045">
    <property type="entry name" value="Laccase 2"/>
    <property type="match status" value="1"/>
</dbReference>
<dbReference type="Pfam" id="PF07732">
    <property type="entry name" value="Cu-oxidase_3"/>
    <property type="match status" value="1"/>
</dbReference>
<dbReference type="EMBL" id="JAADJZ010000002">
    <property type="protein sequence ID" value="KAF2877568.1"/>
    <property type="molecule type" value="Genomic_DNA"/>
</dbReference>
<dbReference type="FunFam" id="2.60.40.420:FF:000021">
    <property type="entry name" value="Extracellular dihydrogeodin oxidase/laccase"/>
    <property type="match status" value="1"/>
</dbReference>
<dbReference type="PANTHER" id="PTHR11709:SF71">
    <property type="entry name" value="OXIDOREDUCTASE TPCJ"/>
    <property type="match status" value="1"/>
</dbReference>
<keyword evidence="2" id="KW-0479">Metal-binding</keyword>
<dbReference type="SUPFAM" id="SSF49503">
    <property type="entry name" value="Cupredoxins"/>
    <property type="match status" value="3"/>
</dbReference>
<comment type="caution">
    <text evidence="8">The sequence shown here is derived from an EMBL/GenBank/DDBJ whole genome shotgun (WGS) entry which is preliminary data.</text>
</comment>
<dbReference type="CDD" id="cd13880">
    <property type="entry name" value="CuRO_2_MaLCC_like"/>
    <property type="match status" value="1"/>
</dbReference>
<dbReference type="InterPro" id="IPR001117">
    <property type="entry name" value="Cu-oxidase_2nd"/>
</dbReference>
<protein>
    <submittedName>
        <fullName evidence="8">Multicopper oxidase-domain-containing protein</fullName>
    </submittedName>
</protein>
<dbReference type="InterPro" id="IPR033138">
    <property type="entry name" value="Cu_oxidase_CS"/>
</dbReference>
<dbReference type="InterPro" id="IPR002355">
    <property type="entry name" value="Cu_oxidase_Cu_BS"/>
</dbReference>
<dbReference type="GO" id="GO:0016491">
    <property type="term" value="F:oxidoreductase activity"/>
    <property type="evidence" value="ECO:0007669"/>
    <property type="project" value="UniProtKB-KW"/>
</dbReference>
<evidence type="ECO:0000256" key="2">
    <source>
        <dbReference type="ARBA" id="ARBA00022723"/>
    </source>
</evidence>
<reference evidence="8 9" key="1">
    <citation type="submission" date="2020-01" db="EMBL/GenBank/DDBJ databases">
        <authorList>
            <consortium name="DOE Joint Genome Institute"/>
            <person name="Haridas S."/>
            <person name="Albert R."/>
            <person name="Binder M."/>
            <person name="Bloem J."/>
            <person name="Labutti K."/>
            <person name="Salamov A."/>
            <person name="Andreopoulos B."/>
            <person name="Baker S.E."/>
            <person name="Barry K."/>
            <person name="Bills G."/>
            <person name="Bluhm B.H."/>
            <person name="Cannon C."/>
            <person name="Castanera R."/>
            <person name="Culley D.E."/>
            <person name="Daum C."/>
            <person name="Ezra D."/>
            <person name="Gonzalez J.B."/>
            <person name="Henrissat B."/>
            <person name="Kuo A."/>
            <person name="Liang C."/>
            <person name="Lipzen A."/>
            <person name="Lutzoni F."/>
            <person name="Magnuson J."/>
            <person name="Mondo S."/>
            <person name="Nolan M."/>
            <person name="Ohm R."/>
            <person name="Pangilinan J."/>
            <person name="Park H.-J.H."/>
            <person name="Ramirez L."/>
            <person name="Alfaro M."/>
            <person name="Sun H."/>
            <person name="Tritt A."/>
            <person name="Yoshinaga Y."/>
            <person name="Zwiers L.-H.L."/>
            <person name="Turgeon B.G."/>
            <person name="Goodwin S.B."/>
            <person name="Spatafora J.W."/>
            <person name="Crous P.W."/>
            <person name="Grigoriev I.V."/>
        </authorList>
    </citation>
    <scope>NUCLEOTIDE SEQUENCE [LARGE SCALE GENOMIC DNA]</scope>
    <source>
        <strain evidence="8 9">CBS 611.86</strain>
    </source>
</reference>
<dbReference type="InterPro" id="IPR011707">
    <property type="entry name" value="Cu-oxidase-like_N"/>
</dbReference>
<gene>
    <name evidence="8" type="ORF">BDV95DRAFT_559572</name>
</gene>
<keyword evidence="3" id="KW-0560">Oxidoreductase</keyword>
<keyword evidence="9" id="KW-1185">Reference proteome</keyword>
<evidence type="ECO:0000256" key="1">
    <source>
        <dbReference type="ARBA" id="ARBA00010609"/>
    </source>
</evidence>
<feature type="domain" description="Plastocyanin-like" evidence="7">
    <location>
        <begin position="117"/>
        <end position="233"/>
    </location>
</feature>
<evidence type="ECO:0000313" key="9">
    <source>
        <dbReference type="Proteomes" id="UP000481861"/>
    </source>
</evidence>
<dbReference type="Gene3D" id="2.60.40.420">
    <property type="entry name" value="Cupredoxins - blue copper proteins"/>
    <property type="match status" value="3"/>
</dbReference>
<dbReference type="CDD" id="cd13854">
    <property type="entry name" value="CuRO_1_MaLCC_like"/>
    <property type="match status" value="1"/>
</dbReference>
<dbReference type="Pfam" id="PF00394">
    <property type="entry name" value="Cu-oxidase"/>
    <property type="match status" value="1"/>
</dbReference>
<evidence type="ECO:0000256" key="4">
    <source>
        <dbReference type="ARBA" id="ARBA00023008"/>
    </source>
</evidence>
<organism evidence="8 9">
    <name type="scientific">Massariosphaeria phaeospora</name>
    <dbReference type="NCBI Taxonomy" id="100035"/>
    <lineage>
        <taxon>Eukaryota</taxon>
        <taxon>Fungi</taxon>
        <taxon>Dikarya</taxon>
        <taxon>Ascomycota</taxon>
        <taxon>Pezizomycotina</taxon>
        <taxon>Dothideomycetes</taxon>
        <taxon>Pleosporomycetidae</taxon>
        <taxon>Pleosporales</taxon>
        <taxon>Pleosporales incertae sedis</taxon>
        <taxon>Massariosphaeria</taxon>
    </lineage>
</organism>
<dbReference type="InterPro" id="IPR045087">
    <property type="entry name" value="Cu-oxidase_fam"/>
</dbReference>
<evidence type="ECO:0000259" key="7">
    <source>
        <dbReference type="Pfam" id="PF07732"/>
    </source>
</evidence>
<dbReference type="CDD" id="cd13901">
    <property type="entry name" value="CuRO_3_MaLCC_like"/>
    <property type="match status" value="1"/>
</dbReference>
<evidence type="ECO:0000256" key="3">
    <source>
        <dbReference type="ARBA" id="ARBA00023002"/>
    </source>
</evidence>
<dbReference type="PROSITE" id="PS00080">
    <property type="entry name" value="MULTICOPPER_OXIDASE2"/>
    <property type="match status" value="1"/>
</dbReference>
<dbReference type="GO" id="GO:0005507">
    <property type="term" value="F:copper ion binding"/>
    <property type="evidence" value="ECO:0007669"/>
    <property type="project" value="InterPro"/>
</dbReference>
<sequence>MLGFTTCWSYLVHAFNVITLSPVQQFHGGFQTPLLADAPQHNHVGYPIFEPPNAPEHAQFICEYPDLPDYEFCSEHDDRGCWLRPKDPNSTKQTYNISTDYEEQWPKGITRKYVLDITNETLYPDGCKNDEAKVFNASYPGPWIEACWGDDIEVTVRNHLPCNGTSIHWHGLRQLNNLENDGVNAVTQCPIAPGDSYKYKFHTRQYGTSWYHSHYSLQYADGLAGPLTIHGPSSGNYDASKDPILMTDWNQRSAFEDWSWSLDSRSNFARPQMTSILLNGIGVAPDGLDTCTDERPTKRYSTTFQKGVRYLLRLINTSVDTTFVFSIDGHNLTVVEMDFVPIEPYTNTSVLIGIGQRYHVIVEASPFAPTPDGNYWIRTVPADGCSAFKYDWTIQNSTTGIVRYGPSDVDPSSQPNDFATKCSDETYSSLKPIHPWTVPNVTISDTMDVNFVNASGLPYYPDGRRRWQMYKAPLWLNFSDPTILNFEGSTSNWTSQLEVSTKASAADEWVELLITGPQNFSFAAHPIHLHGHDFALLAQDENPYNADTVVIKRDNPPRRDVALLPANGYLIIAFKVDNPGVWLMHCHIAWHASSGLAIQILENTDRIVFHDKPALLDTCSNWQTWYDGERHVTEACKAWDPEHFQDDSGI</sequence>
<accession>A0A7C8IES2</accession>
<dbReference type="Pfam" id="PF07731">
    <property type="entry name" value="Cu-oxidase_2"/>
    <property type="match status" value="1"/>
</dbReference>
<feature type="domain" description="Plastocyanin-like" evidence="6">
    <location>
        <begin position="498"/>
        <end position="604"/>
    </location>
</feature>
<dbReference type="OrthoDB" id="2121828at2759"/>
<name>A0A7C8IES2_9PLEO</name>
<dbReference type="Proteomes" id="UP000481861">
    <property type="component" value="Unassembled WGS sequence"/>
</dbReference>
<dbReference type="InterPro" id="IPR011706">
    <property type="entry name" value="Cu-oxidase_C"/>
</dbReference>
<keyword evidence="4" id="KW-0186">Copper</keyword>
<dbReference type="PROSITE" id="PS00079">
    <property type="entry name" value="MULTICOPPER_OXIDASE1"/>
    <property type="match status" value="1"/>
</dbReference>
<dbReference type="PANTHER" id="PTHR11709">
    <property type="entry name" value="MULTI-COPPER OXIDASE"/>
    <property type="match status" value="1"/>
</dbReference>
<feature type="domain" description="Plastocyanin-like" evidence="5">
    <location>
        <begin position="243"/>
        <end position="404"/>
    </location>
</feature>
<evidence type="ECO:0000259" key="5">
    <source>
        <dbReference type="Pfam" id="PF00394"/>
    </source>
</evidence>
<proteinExistence type="inferred from homology"/>
<evidence type="ECO:0000259" key="6">
    <source>
        <dbReference type="Pfam" id="PF07731"/>
    </source>
</evidence>
<dbReference type="InterPro" id="IPR008972">
    <property type="entry name" value="Cupredoxin"/>
</dbReference>
<evidence type="ECO:0000313" key="8">
    <source>
        <dbReference type="EMBL" id="KAF2877568.1"/>
    </source>
</evidence>
<comment type="similarity">
    <text evidence="1">Belongs to the multicopper oxidase family.</text>
</comment>